<feature type="compositionally biased region" description="Polar residues" evidence="1">
    <location>
        <begin position="197"/>
        <end position="208"/>
    </location>
</feature>
<keyword evidence="4" id="KW-1185">Reference proteome</keyword>
<dbReference type="InterPro" id="IPR005036">
    <property type="entry name" value="CBM21_dom"/>
</dbReference>
<feature type="region of interest" description="Disordered" evidence="1">
    <location>
        <begin position="508"/>
        <end position="649"/>
    </location>
</feature>
<feature type="compositionally biased region" description="Low complexity" evidence="1">
    <location>
        <begin position="571"/>
        <end position="586"/>
    </location>
</feature>
<evidence type="ECO:0000313" key="3">
    <source>
        <dbReference type="EMBL" id="KAG5640625.1"/>
    </source>
</evidence>
<dbReference type="PANTHER" id="PTHR12307:SF36">
    <property type="entry name" value="GLYCOGEN-BINDING SUBUNIT 76A"/>
    <property type="match status" value="1"/>
</dbReference>
<organism evidence="3 4">
    <name type="scientific">Asterophora parasitica</name>
    <dbReference type="NCBI Taxonomy" id="117018"/>
    <lineage>
        <taxon>Eukaryota</taxon>
        <taxon>Fungi</taxon>
        <taxon>Dikarya</taxon>
        <taxon>Basidiomycota</taxon>
        <taxon>Agaricomycotina</taxon>
        <taxon>Agaricomycetes</taxon>
        <taxon>Agaricomycetidae</taxon>
        <taxon>Agaricales</taxon>
        <taxon>Tricholomatineae</taxon>
        <taxon>Lyophyllaceae</taxon>
        <taxon>Asterophora</taxon>
    </lineage>
</organism>
<dbReference type="AlphaFoldDB" id="A0A9P7G0J2"/>
<dbReference type="OrthoDB" id="1881at2759"/>
<dbReference type="Proteomes" id="UP000775547">
    <property type="component" value="Unassembled WGS sequence"/>
</dbReference>
<accession>A0A9P7G0J2</accession>
<feature type="region of interest" description="Disordered" evidence="1">
    <location>
        <begin position="409"/>
        <end position="441"/>
    </location>
</feature>
<reference evidence="3" key="2">
    <citation type="submission" date="2021-10" db="EMBL/GenBank/DDBJ databases">
        <title>Phylogenomics reveals ancestral predisposition of the termite-cultivated fungus Termitomyces towards a domesticated lifestyle.</title>
        <authorList>
            <person name="Auxier B."/>
            <person name="Grum-Grzhimaylo A."/>
            <person name="Cardenas M.E."/>
            <person name="Lodge J.D."/>
            <person name="Laessoe T."/>
            <person name="Pedersen O."/>
            <person name="Smith M.E."/>
            <person name="Kuyper T.W."/>
            <person name="Franco-Molano E.A."/>
            <person name="Baroni T.J."/>
            <person name="Aanen D.K."/>
        </authorList>
    </citation>
    <scope>NUCLEOTIDE SEQUENCE</scope>
    <source>
        <strain evidence="3">AP01</strain>
        <tissue evidence="3">Mycelium</tissue>
    </source>
</reference>
<feature type="compositionally biased region" description="Low complexity" evidence="1">
    <location>
        <begin position="746"/>
        <end position="762"/>
    </location>
</feature>
<feature type="compositionally biased region" description="Low complexity" evidence="1">
    <location>
        <begin position="543"/>
        <end position="560"/>
    </location>
</feature>
<feature type="compositionally biased region" description="Low complexity" evidence="1">
    <location>
        <begin position="144"/>
        <end position="158"/>
    </location>
</feature>
<dbReference type="PANTHER" id="PTHR12307">
    <property type="entry name" value="PROTEIN PHOSPHATASE 1 REGULATORY SUBUNIT"/>
    <property type="match status" value="1"/>
</dbReference>
<reference evidence="3" key="1">
    <citation type="submission" date="2020-07" db="EMBL/GenBank/DDBJ databases">
        <authorList>
            <person name="Nieuwenhuis M."/>
            <person name="Van De Peppel L.J.J."/>
        </authorList>
    </citation>
    <scope>NUCLEOTIDE SEQUENCE</scope>
    <source>
        <strain evidence="3">AP01</strain>
        <tissue evidence="3">Mycelium</tissue>
    </source>
</reference>
<feature type="compositionally biased region" description="Polar residues" evidence="1">
    <location>
        <begin position="613"/>
        <end position="622"/>
    </location>
</feature>
<dbReference type="GO" id="GO:0008157">
    <property type="term" value="F:protein phosphatase 1 binding"/>
    <property type="evidence" value="ECO:0007669"/>
    <property type="project" value="TreeGrafter"/>
</dbReference>
<feature type="region of interest" description="Disordered" evidence="1">
    <location>
        <begin position="704"/>
        <end position="809"/>
    </location>
</feature>
<evidence type="ECO:0000256" key="1">
    <source>
        <dbReference type="SAM" id="MobiDB-lite"/>
    </source>
</evidence>
<comment type="caution">
    <text evidence="3">The sequence shown here is derived from an EMBL/GenBank/DDBJ whole genome shotgun (WGS) entry which is preliminary data.</text>
</comment>
<dbReference type="GO" id="GO:0000164">
    <property type="term" value="C:protein phosphatase type 1 complex"/>
    <property type="evidence" value="ECO:0007669"/>
    <property type="project" value="TreeGrafter"/>
</dbReference>
<dbReference type="GO" id="GO:2001069">
    <property type="term" value="F:glycogen binding"/>
    <property type="evidence" value="ECO:0007669"/>
    <property type="project" value="TreeGrafter"/>
</dbReference>
<gene>
    <name evidence="3" type="ORF">DXG03_007892</name>
</gene>
<dbReference type="InterPro" id="IPR038175">
    <property type="entry name" value="CBM21_dom_sf"/>
</dbReference>
<evidence type="ECO:0000313" key="4">
    <source>
        <dbReference type="Proteomes" id="UP000775547"/>
    </source>
</evidence>
<sequence>MIATMATAPPLYTSRNMNSAGAPLPLIPRRISSGPPRTASRSAPSSPPEMPAPIKLVARHDDSSDSSSSSSPGPATTRPRVKRVRGVRTLDHSTPTSATPTAPTPTPTRPPLIYTPGVSLRLTTEHLKTRNFSESHAHAPLPSPRSHSYPTSSSPSSSAFAVPTSQSQPRLIRKKSGQLVKSSLKPSKSLSVVTSLANSRSEPATPTHTKAVHFPAKLEQVKLFLAEQKPLAVSRDGSPTDDTSGTDTDFPSFIFGSSSSSSNNANNVAPRKSLVMHTPNMPLRPAGVVDLGTDVLLEELTLAPDNTSIRGVVRVRNLAYSKWVVARFTFDAWQTTSEVTARYLSSPSPLHDVFVFTVRLNDLLPRIEGKRMWLAVRYSLEGREVWDNNGGRDYLAEFSVVKQKREEGVKSTEARKARRMRKARTSSDDDDESSPAESVDLADLRSELEKVVVQPQQRSSVNNNFLVPTIKLSSSSSSSSASSPPRTLGSRYDFAEALPWKPRANFDYFSSKPTHNHTRTQSYPTTTTQRPKSFPAATPPTFSYARPPYPSSSSSAATTTENNSIPWPEKAASSSSSSSPAPLGSPRDIDDNAHTQHVFFARRGRALDDSAAPSPTTPTLASGASGDAPGARRHRRGYFGAPAMEMEDAGVRRTPSIGERELDAGVQVENGLSDVDVEVNVVEVDVVDAEEAEEMDEVEVVLQPHLDDEVDVEVEDTPVPGRSYAFPPPPLPFLSLPQDDHESEDSSLQSTPSLSSSRDSSPGPSPAEPEPEWAALDVLGLGLGVELGIQVDEEEEGEQRPVALGRQSP</sequence>
<proteinExistence type="predicted"/>
<feature type="domain" description="CBM21" evidence="2">
    <location>
        <begin position="287"/>
        <end position="397"/>
    </location>
</feature>
<dbReference type="PROSITE" id="PS51159">
    <property type="entry name" value="CBM21"/>
    <property type="match status" value="1"/>
</dbReference>
<feature type="non-terminal residue" evidence="3">
    <location>
        <position position="809"/>
    </location>
</feature>
<dbReference type="InterPro" id="IPR050782">
    <property type="entry name" value="PP1_regulatory_subunit_3"/>
</dbReference>
<feature type="compositionally biased region" description="Low complexity" evidence="1">
    <location>
        <begin position="519"/>
        <end position="531"/>
    </location>
</feature>
<dbReference type="Gene3D" id="2.60.40.2440">
    <property type="entry name" value="Carbohydrate binding type-21 domain"/>
    <property type="match status" value="1"/>
</dbReference>
<feature type="region of interest" description="Disordered" evidence="1">
    <location>
        <begin position="1"/>
        <end position="115"/>
    </location>
</feature>
<protein>
    <recommendedName>
        <fullName evidence="2">CBM21 domain-containing protein</fullName>
    </recommendedName>
</protein>
<feature type="compositionally biased region" description="Low complexity" evidence="1">
    <location>
        <begin position="772"/>
        <end position="788"/>
    </location>
</feature>
<dbReference type="EMBL" id="JABCKV010000600">
    <property type="protein sequence ID" value="KAG5640625.1"/>
    <property type="molecule type" value="Genomic_DNA"/>
</dbReference>
<dbReference type="Pfam" id="PF03370">
    <property type="entry name" value="CBM_21"/>
    <property type="match status" value="1"/>
</dbReference>
<feature type="region of interest" description="Disordered" evidence="1">
    <location>
        <begin position="131"/>
        <end position="209"/>
    </location>
</feature>
<evidence type="ECO:0000259" key="2">
    <source>
        <dbReference type="PROSITE" id="PS51159"/>
    </source>
</evidence>
<dbReference type="GO" id="GO:0005979">
    <property type="term" value="P:regulation of glycogen biosynthetic process"/>
    <property type="evidence" value="ECO:0007669"/>
    <property type="project" value="TreeGrafter"/>
</dbReference>
<name>A0A9P7G0J2_9AGAR</name>
<feature type="compositionally biased region" description="Low complexity" evidence="1">
    <location>
        <begin position="32"/>
        <end position="44"/>
    </location>
</feature>
<feature type="compositionally biased region" description="Low complexity" evidence="1">
    <location>
        <begin position="179"/>
        <end position="196"/>
    </location>
</feature>